<keyword evidence="4 6" id="KW-1133">Transmembrane helix</keyword>
<comment type="caution">
    <text evidence="7">The sequence shown here is derived from an EMBL/GenBank/DDBJ whole genome shotgun (WGS) entry which is preliminary data.</text>
</comment>
<comment type="subcellular location">
    <subcellularLocation>
        <location evidence="1">Cell membrane</location>
        <topology evidence="1">Multi-pass membrane protein</topology>
    </subcellularLocation>
</comment>
<feature type="transmembrane region" description="Helical" evidence="6">
    <location>
        <begin position="121"/>
        <end position="140"/>
    </location>
</feature>
<dbReference type="GO" id="GO:0005886">
    <property type="term" value="C:plasma membrane"/>
    <property type="evidence" value="ECO:0007669"/>
    <property type="project" value="UniProtKB-SubCell"/>
</dbReference>
<protein>
    <submittedName>
        <fullName evidence="7">Flippase</fullName>
    </submittedName>
</protein>
<feature type="transmembrane region" description="Helical" evidence="6">
    <location>
        <begin position="382"/>
        <end position="407"/>
    </location>
</feature>
<dbReference type="PANTHER" id="PTHR30250">
    <property type="entry name" value="PST FAMILY PREDICTED COLANIC ACID TRANSPORTER"/>
    <property type="match status" value="1"/>
</dbReference>
<feature type="transmembrane region" description="Helical" evidence="6">
    <location>
        <begin position="20"/>
        <end position="37"/>
    </location>
</feature>
<dbReference type="Proteomes" id="UP001595898">
    <property type="component" value="Unassembled WGS sequence"/>
</dbReference>
<dbReference type="InterPro" id="IPR002797">
    <property type="entry name" value="Polysacc_synth"/>
</dbReference>
<name>A0ABD5PMG2_9EURY</name>
<evidence type="ECO:0000256" key="4">
    <source>
        <dbReference type="ARBA" id="ARBA00022989"/>
    </source>
</evidence>
<reference evidence="7 8" key="1">
    <citation type="journal article" date="2019" name="Int. J. Syst. Evol. Microbiol.">
        <title>The Global Catalogue of Microorganisms (GCM) 10K type strain sequencing project: providing services to taxonomists for standard genome sequencing and annotation.</title>
        <authorList>
            <consortium name="The Broad Institute Genomics Platform"/>
            <consortium name="The Broad Institute Genome Sequencing Center for Infectious Disease"/>
            <person name="Wu L."/>
            <person name="Ma J."/>
        </authorList>
    </citation>
    <scope>NUCLEOTIDE SEQUENCE [LARGE SCALE GENOMIC DNA]</scope>
    <source>
        <strain evidence="7 8">WLHS5</strain>
    </source>
</reference>
<dbReference type="RefSeq" id="WP_250142605.1">
    <property type="nucleotide sequence ID" value="NZ_JALIQP010000008.1"/>
</dbReference>
<keyword evidence="3 6" id="KW-0812">Transmembrane</keyword>
<feature type="transmembrane region" description="Helical" evidence="6">
    <location>
        <begin position="427"/>
        <end position="448"/>
    </location>
</feature>
<gene>
    <name evidence="7" type="ORF">ACFO5R_07455</name>
</gene>
<evidence type="ECO:0000313" key="8">
    <source>
        <dbReference type="Proteomes" id="UP001595898"/>
    </source>
</evidence>
<feature type="transmembrane region" description="Helical" evidence="6">
    <location>
        <begin position="182"/>
        <end position="202"/>
    </location>
</feature>
<evidence type="ECO:0000256" key="1">
    <source>
        <dbReference type="ARBA" id="ARBA00004651"/>
    </source>
</evidence>
<organism evidence="7 8">
    <name type="scientific">Halosolutus amylolyticus</name>
    <dbReference type="NCBI Taxonomy" id="2932267"/>
    <lineage>
        <taxon>Archaea</taxon>
        <taxon>Methanobacteriati</taxon>
        <taxon>Methanobacteriota</taxon>
        <taxon>Stenosarchaea group</taxon>
        <taxon>Halobacteria</taxon>
        <taxon>Halobacteriales</taxon>
        <taxon>Natrialbaceae</taxon>
        <taxon>Halosolutus</taxon>
    </lineage>
</organism>
<evidence type="ECO:0000256" key="5">
    <source>
        <dbReference type="ARBA" id="ARBA00023136"/>
    </source>
</evidence>
<dbReference type="CDD" id="cd13128">
    <property type="entry name" value="MATE_Wzx_like"/>
    <property type="match status" value="1"/>
</dbReference>
<proteinExistence type="predicted"/>
<feature type="transmembrane region" description="Helical" evidence="6">
    <location>
        <begin position="94"/>
        <end position="115"/>
    </location>
</feature>
<dbReference type="AlphaFoldDB" id="A0ABD5PMG2"/>
<dbReference type="PANTHER" id="PTHR30250:SF11">
    <property type="entry name" value="O-ANTIGEN TRANSPORTER-RELATED"/>
    <property type="match status" value="1"/>
</dbReference>
<accession>A0ABD5PMG2</accession>
<keyword evidence="8" id="KW-1185">Reference proteome</keyword>
<feature type="transmembrane region" description="Helical" evidence="6">
    <location>
        <begin position="43"/>
        <end position="63"/>
    </location>
</feature>
<feature type="transmembrane region" description="Helical" evidence="6">
    <location>
        <begin position="306"/>
        <end position="330"/>
    </location>
</feature>
<dbReference type="Pfam" id="PF01943">
    <property type="entry name" value="Polysacc_synt"/>
    <property type="match status" value="1"/>
</dbReference>
<keyword evidence="2" id="KW-1003">Cell membrane</keyword>
<feature type="transmembrane region" description="Helical" evidence="6">
    <location>
        <begin position="152"/>
        <end position="176"/>
    </location>
</feature>
<feature type="transmembrane region" description="Helical" evidence="6">
    <location>
        <begin position="455"/>
        <end position="479"/>
    </location>
</feature>
<sequence length="489" mass="52288">MTDSDQLVRGIKATFVSRTVNLVANGLLIVLLSRFLLGPSGYGILFLTLSILAVSQLLADLGIARSAARYVSEFKETDPRQVPHILTSSLRYRLLLIGLVAVTLVASREFVAAILDEPELATLLVVGTGYLAVQSINNFNITVFQGFNAVQYSAVVSIVDHVGRIAFILLFVSLGWGVLGALTGYVVSGAIAATFGLIFLYLRFYRSFDAAETIQDGLQRRILEYSVPLTASRSANIIDRRVDIILIGFFLNPVAVGFYTLAKQISDFVIAPADSVGFALSPSYGEDKANDRLVRAARIYESSLQYVLLLYVPAVVGLILVADPTVRFIFGSDYAEAVPVLQVLSLFVLCKAINSVTQQAIDYLGRARFRAVAKAVTSAGNLLLNIVLIPTIGVVGAAVATVFTFGLYTMTNVYIMHVELPLQYDRLVKIGAGATVISVVMGGIVVAASAHITGLVSLAAVVGLGVAVWGTLATVSGLLDVRETLSLLS</sequence>
<evidence type="ECO:0000313" key="7">
    <source>
        <dbReference type="EMBL" id="MFC4541761.1"/>
    </source>
</evidence>
<evidence type="ECO:0000256" key="6">
    <source>
        <dbReference type="SAM" id="Phobius"/>
    </source>
</evidence>
<dbReference type="InterPro" id="IPR050833">
    <property type="entry name" value="Poly_Biosynth_Transport"/>
</dbReference>
<keyword evidence="5 6" id="KW-0472">Membrane</keyword>
<evidence type="ECO:0000256" key="2">
    <source>
        <dbReference type="ARBA" id="ARBA00022475"/>
    </source>
</evidence>
<dbReference type="EMBL" id="JBHSFA010000004">
    <property type="protein sequence ID" value="MFC4541761.1"/>
    <property type="molecule type" value="Genomic_DNA"/>
</dbReference>
<evidence type="ECO:0000256" key="3">
    <source>
        <dbReference type="ARBA" id="ARBA00022692"/>
    </source>
</evidence>